<dbReference type="InterPro" id="IPR036010">
    <property type="entry name" value="2Fe-2S_ferredoxin-like_sf"/>
</dbReference>
<dbReference type="SUPFAM" id="SSF54292">
    <property type="entry name" value="2Fe-2S ferredoxin-like"/>
    <property type="match status" value="1"/>
</dbReference>
<reference evidence="9 10" key="1">
    <citation type="submission" date="2017-04" db="EMBL/GenBank/DDBJ databases">
        <authorList>
            <person name="Afonso C.L."/>
            <person name="Miller P.J."/>
            <person name="Scott M.A."/>
            <person name="Spackman E."/>
            <person name="Goraichik I."/>
            <person name="Dimitrov K.M."/>
            <person name="Suarez D.L."/>
            <person name="Swayne D.E."/>
        </authorList>
    </citation>
    <scope>NUCLEOTIDE SEQUENCE [LARGE SCALE GENOMIC DNA]</scope>
    <source>
        <strain evidence="9 10">KR-140</strain>
    </source>
</reference>
<evidence type="ECO:0000256" key="2">
    <source>
        <dbReference type="ARBA" id="ARBA00022714"/>
    </source>
</evidence>
<dbReference type="GO" id="GO:0046872">
    <property type="term" value="F:metal ion binding"/>
    <property type="evidence" value="ECO:0007669"/>
    <property type="project" value="UniProtKB-KW"/>
</dbReference>
<protein>
    <submittedName>
        <fullName evidence="9">Ferredoxin</fullName>
    </submittedName>
</protein>
<accession>A0A1W1VAV4</accession>
<evidence type="ECO:0000256" key="1">
    <source>
        <dbReference type="ARBA" id="ARBA00010914"/>
    </source>
</evidence>
<keyword evidence="3" id="KW-0479">Metal-binding</keyword>
<evidence type="ECO:0000313" key="9">
    <source>
        <dbReference type="EMBL" id="SMB90445.1"/>
    </source>
</evidence>
<dbReference type="Proteomes" id="UP000192582">
    <property type="component" value="Unassembled WGS sequence"/>
</dbReference>
<dbReference type="InterPro" id="IPR001041">
    <property type="entry name" value="2Fe-2S_ferredoxin-type"/>
</dbReference>
<comment type="cofactor">
    <cofactor evidence="6">
        <name>[2Fe-2S] cluster</name>
        <dbReference type="ChEBI" id="CHEBI:190135"/>
    </cofactor>
</comment>
<evidence type="ECO:0000313" key="10">
    <source>
        <dbReference type="Proteomes" id="UP000192582"/>
    </source>
</evidence>
<keyword evidence="4" id="KW-0408">Iron</keyword>
<evidence type="ECO:0000256" key="5">
    <source>
        <dbReference type="ARBA" id="ARBA00023014"/>
    </source>
</evidence>
<dbReference type="GO" id="GO:0009055">
    <property type="term" value="F:electron transfer activity"/>
    <property type="evidence" value="ECO:0007669"/>
    <property type="project" value="TreeGrafter"/>
</dbReference>
<keyword evidence="10" id="KW-1185">Reference proteome</keyword>
<sequence length="129" mass="14013">MLGDMTLNSVQITVEGYGTLQAQEGERLVLALERGGVDILHRCGGVARCTTCRVQFTAGEPSTMSLAEHDKLAEKELLGQVRLSCQIVCRGEMGLTPLQTVRSSGLEAGKTPAEEIQPEPEWMPRETVD</sequence>
<evidence type="ECO:0000256" key="4">
    <source>
        <dbReference type="ARBA" id="ARBA00023004"/>
    </source>
</evidence>
<evidence type="ECO:0000256" key="3">
    <source>
        <dbReference type="ARBA" id="ARBA00022723"/>
    </source>
</evidence>
<dbReference type="PROSITE" id="PS51085">
    <property type="entry name" value="2FE2S_FER_2"/>
    <property type="match status" value="1"/>
</dbReference>
<dbReference type="CDD" id="cd00207">
    <property type="entry name" value="fer2"/>
    <property type="match status" value="1"/>
</dbReference>
<keyword evidence="5" id="KW-0411">Iron-sulfur</keyword>
<dbReference type="PANTHER" id="PTHR23426:SF65">
    <property type="entry name" value="FERREDOXIN-2, MITOCHONDRIAL"/>
    <property type="match status" value="1"/>
</dbReference>
<comment type="similarity">
    <text evidence="1">Belongs to the adrenodoxin/putidaredoxin family.</text>
</comment>
<dbReference type="InterPro" id="IPR012675">
    <property type="entry name" value="Beta-grasp_dom_sf"/>
</dbReference>
<dbReference type="STRING" id="695939.SAMN00790413_00777"/>
<evidence type="ECO:0000256" key="7">
    <source>
        <dbReference type="SAM" id="MobiDB-lite"/>
    </source>
</evidence>
<organism evidence="9 10">
    <name type="scientific">Deinococcus hopiensis KR-140</name>
    <dbReference type="NCBI Taxonomy" id="695939"/>
    <lineage>
        <taxon>Bacteria</taxon>
        <taxon>Thermotogati</taxon>
        <taxon>Deinococcota</taxon>
        <taxon>Deinococci</taxon>
        <taxon>Deinococcales</taxon>
        <taxon>Deinococcaceae</taxon>
        <taxon>Deinococcus</taxon>
    </lineage>
</organism>
<dbReference type="PANTHER" id="PTHR23426">
    <property type="entry name" value="FERREDOXIN/ADRENODOXIN"/>
    <property type="match status" value="1"/>
</dbReference>
<dbReference type="EMBL" id="FWWU01000009">
    <property type="protein sequence ID" value="SMB90445.1"/>
    <property type="molecule type" value="Genomic_DNA"/>
</dbReference>
<keyword evidence="2" id="KW-0001">2Fe-2S</keyword>
<evidence type="ECO:0000259" key="8">
    <source>
        <dbReference type="PROSITE" id="PS51085"/>
    </source>
</evidence>
<name>A0A1W1VAV4_9DEIO</name>
<feature type="domain" description="2Fe-2S ferredoxin-type" evidence="8">
    <location>
        <begin position="8"/>
        <end position="101"/>
    </location>
</feature>
<feature type="region of interest" description="Disordered" evidence="7">
    <location>
        <begin position="103"/>
        <end position="129"/>
    </location>
</feature>
<dbReference type="GO" id="GO:0051537">
    <property type="term" value="F:2 iron, 2 sulfur cluster binding"/>
    <property type="evidence" value="ECO:0007669"/>
    <property type="project" value="UniProtKB-KW"/>
</dbReference>
<dbReference type="GO" id="GO:0140647">
    <property type="term" value="P:P450-containing electron transport chain"/>
    <property type="evidence" value="ECO:0007669"/>
    <property type="project" value="InterPro"/>
</dbReference>
<gene>
    <name evidence="9" type="ORF">SAMN00790413_00777</name>
</gene>
<dbReference type="Pfam" id="PF00111">
    <property type="entry name" value="Fer2"/>
    <property type="match status" value="1"/>
</dbReference>
<dbReference type="Gene3D" id="3.10.20.30">
    <property type="match status" value="1"/>
</dbReference>
<dbReference type="InterPro" id="IPR001055">
    <property type="entry name" value="Adrenodoxin-like"/>
</dbReference>
<proteinExistence type="inferred from homology"/>
<evidence type="ECO:0000256" key="6">
    <source>
        <dbReference type="ARBA" id="ARBA00034078"/>
    </source>
</evidence>
<dbReference type="AlphaFoldDB" id="A0A1W1VAV4"/>